<evidence type="ECO:0000313" key="4">
    <source>
        <dbReference type="Proteomes" id="UP001605036"/>
    </source>
</evidence>
<dbReference type="PANTHER" id="PTHR47589">
    <property type="entry name" value="FATTY-ACID-BINDING PROTEIN 1"/>
    <property type="match status" value="1"/>
</dbReference>
<dbReference type="InterPro" id="IPR016087">
    <property type="entry name" value="Chalcone_isomerase"/>
</dbReference>
<feature type="domain" description="Chalcone isomerase" evidence="2">
    <location>
        <begin position="115"/>
        <end position="286"/>
    </location>
</feature>
<evidence type="ECO:0000259" key="2">
    <source>
        <dbReference type="Pfam" id="PF16035"/>
    </source>
</evidence>
<gene>
    <name evidence="3" type="ORF">R1flu_011591</name>
</gene>
<proteinExistence type="inferred from homology"/>
<evidence type="ECO:0000313" key="3">
    <source>
        <dbReference type="EMBL" id="KAL2644004.1"/>
    </source>
</evidence>
<dbReference type="PANTHER" id="PTHR47589:SF5">
    <property type="entry name" value="CHALCONE ISOMERASE DOMAIN-CONTAINING PROTEIN"/>
    <property type="match status" value="1"/>
</dbReference>
<dbReference type="Pfam" id="PF16035">
    <property type="entry name" value="Chalcone_2"/>
    <property type="match status" value="1"/>
</dbReference>
<dbReference type="InterPro" id="IPR036298">
    <property type="entry name" value="Chalcone_isomerase_sf"/>
</dbReference>
<protein>
    <recommendedName>
        <fullName evidence="2">Chalcone isomerase domain-containing protein</fullName>
    </recommendedName>
</protein>
<organism evidence="3 4">
    <name type="scientific">Riccia fluitans</name>
    <dbReference type="NCBI Taxonomy" id="41844"/>
    <lineage>
        <taxon>Eukaryota</taxon>
        <taxon>Viridiplantae</taxon>
        <taxon>Streptophyta</taxon>
        <taxon>Embryophyta</taxon>
        <taxon>Marchantiophyta</taxon>
        <taxon>Marchantiopsida</taxon>
        <taxon>Marchantiidae</taxon>
        <taxon>Marchantiales</taxon>
        <taxon>Ricciaceae</taxon>
        <taxon>Riccia</taxon>
    </lineage>
</organism>
<accession>A0ABD1Z9E5</accession>
<dbReference type="EMBL" id="JBHFFA010000002">
    <property type="protein sequence ID" value="KAL2644004.1"/>
    <property type="molecule type" value="Genomic_DNA"/>
</dbReference>
<dbReference type="InterPro" id="IPR016088">
    <property type="entry name" value="Chalcone_isomerase_3-sand"/>
</dbReference>
<dbReference type="Gene3D" id="1.10.890.20">
    <property type="match status" value="1"/>
</dbReference>
<dbReference type="InterPro" id="IPR044228">
    <property type="entry name" value="FAP1"/>
</dbReference>
<reference evidence="3 4" key="1">
    <citation type="submission" date="2024-09" db="EMBL/GenBank/DDBJ databases">
        <title>Chromosome-scale assembly of Riccia fluitans.</title>
        <authorList>
            <person name="Paukszto L."/>
            <person name="Sawicki J."/>
            <person name="Karawczyk K."/>
            <person name="Piernik-Szablinska J."/>
            <person name="Szczecinska M."/>
            <person name="Mazdziarz M."/>
        </authorList>
    </citation>
    <scope>NUCLEOTIDE SEQUENCE [LARGE SCALE GENOMIC DNA]</scope>
    <source>
        <strain evidence="3">Rf_01</strain>
        <tissue evidence="3">Aerial parts of the thallus</tissue>
    </source>
</reference>
<dbReference type="Proteomes" id="UP001605036">
    <property type="component" value="Unassembled WGS sequence"/>
</dbReference>
<dbReference type="InterPro" id="IPR016089">
    <property type="entry name" value="Chalcone_isomerase_bundle_sf"/>
</dbReference>
<comment type="caution">
    <text evidence="3">The sequence shown here is derived from an EMBL/GenBank/DDBJ whole genome shotgun (WGS) entry which is preliminary data.</text>
</comment>
<comment type="similarity">
    <text evidence="1">Belongs to the chalcone isomerase family.</text>
</comment>
<dbReference type="Gene3D" id="3.50.70.10">
    <property type="match status" value="1"/>
</dbReference>
<sequence>MASISGSFGFGGGSVPHKSQTFTKQLARDWRAVGVGAASAAGLVLALSGSKSGAIHQKNAAADIRDNVMEKLQGFPSHPLWRNSLIASLSLSNVEELVEPKTGVVFPASSPDGQQLTGVGLRKKSILGLKNITVYAYGVYADPDSLRTTLGDKCENLNTEEVKKAPALYDDVIEKDVGLTVRLVIVYGKLKIGSIRSAFEGSIGSGLKKFSGEENRELLESFTGAFTDDLKIPRGTTIDLTRLPGHVLQTKIDGREVGNVQSALLCRALFDLYLGDDAFDKPARETMGSNLTQLLCI</sequence>
<dbReference type="SUPFAM" id="SSF54626">
    <property type="entry name" value="Chalcone isomerase"/>
    <property type="match status" value="1"/>
</dbReference>
<name>A0ABD1Z9E5_9MARC</name>
<dbReference type="AlphaFoldDB" id="A0ABD1Z9E5"/>
<evidence type="ECO:0000256" key="1">
    <source>
        <dbReference type="ARBA" id="ARBA00007166"/>
    </source>
</evidence>
<keyword evidence="4" id="KW-1185">Reference proteome</keyword>